<sequence length="162" mass="17818">MNQQELDRYLATCLQNREAHKGLEAMASHAPPRCAVWWGCLCGWAVWRPTPPAAEDQWLGIASRWVASGDDELRRLADNQASAEQMGVCKWLLRAVVNSGGSLPLDGQSVDLPTPNYAGRFAKGFAQHLLALQPPIERVTLTETFVQLARQSLTSPLPQLSA</sequence>
<gene>
    <name evidence="1" type="ORF">UC8_26690</name>
</gene>
<dbReference type="OrthoDB" id="266694at2"/>
<dbReference type="Proteomes" id="UP000325286">
    <property type="component" value="Chromosome"/>
</dbReference>
<organism evidence="1 2">
    <name type="scientific">Roseimaritima ulvae</name>
    <dbReference type="NCBI Taxonomy" id="980254"/>
    <lineage>
        <taxon>Bacteria</taxon>
        <taxon>Pseudomonadati</taxon>
        <taxon>Planctomycetota</taxon>
        <taxon>Planctomycetia</taxon>
        <taxon>Pirellulales</taxon>
        <taxon>Pirellulaceae</taxon>
        <taxon>Roseimaritima</taxon>
    </lineage>
</organism>
<dbReference type="AlphaFoldDB" id="A0A5B9QRR8"/>
<dbReference type="KEGG" id="rul:UC8_26690"/>
<reference evidence="1 2" key="1">
    <citation type="submission" date="2019-08" db="EMBL/GenBank/DDBJ databases">
        <title>Deep-cultivation of Planctomycetes and their phenomic and genomic characterization uncovers novel biology.</title>
        <authorList>
            <person name="Wiegand S."/>
            <person name="Jogler M."/>
            <person name="Boedeker C."/>
            <person name="Pinto D."/>
            <person name="Vollmers J."/>
            <person name="Rivas-Marin E."/>
            <person name="Kohn T."/>
            <person name="Peeters S.H."/>
            <person name="Heuer A."/>
            <person name="Rast P."/>
            <person name="Oberbeckmann S."/>
            <person name="Bunk B."/>
            <person name="Jeske O."/>
            <person name="Meyerdierks A."/>
            <person name="Storesund J.E."/>
            <person name="Kallscheuer N."/>
            <person name="Luecker S."/>
            <person name="Lage O.M."/>
            <person name="Pohl T."/>
            <person name="Merkel B.J."/>
            <person name="Hornburger P."/>
            <person name="Mueller R.-W."/>
            <person name="Bruemmer F."/>
            <person name="Labrenz M."/>
            <person name="Spormann A.M."/>
            <person name="Op den Camp H."/>
            <person name="Overmann J."/>
            <person name="Amann R."/>
            <person name="Jetten M.S.M."/>
            <person name="Mascher T."/>
            <person name="Medema M.H."/>
            <person name="Devos D.P."/>
            <person name="Kaster A.-K."/>
            <person name="Ovreas L."/>
            <person name="Rohde M."/>
            <person name="Galperin M.Y."/>
            <person name="Jogler C."/>
        </authorList>
    </citation>
    <scope>NUCLEOTIDE SEQUENCE [LARGE SCALE GENOMIC DNA]</scope>
    <source>
        <strain evidence="1 2">UC8</strain>
    </source>
</reference>
<protein>
    <submittedName>
        <fullName evidence="1">Uncharacterized protein</fullName>
    </submittedName>
</protein>
<evidence type="ECO:0000313" key="2">
    <source>
        <dbReference type="Proteomes" id="UP000325286"/>
    </source>
</evidence>
<evidence type="ECO:0000313" key="1">
    <source>
        <dbReference type="EMBL" id="QEG40652.1"/>
    </source>
</evidence>
<dbReference type="EMBL" id="CP042914">
    <property type="protein sequence ID" value="QEG40652.1"/>
    <property type="molecule type" value="Genomic_DNA"/>
</dbReference>
<accession>A0A5B9QRR8</accession>
<dbReference type="InterPro" id="IPR053855">
    <property type="entry name" value="DUF6931"/>
</dbReference>
<keyword evidence="2" id="KW-1185">Reference proteome</keyword>
<proteinExistence type="predicted"/>
<dbReference type="Pfam" id="PF22011">
    <property type="entry name" value="DUF6931"/>
    <property type="match status" value="1"/>
</dbReference>
<dbReference type="RefSeq" id="WP_068130630.1">
    <property type="nucleotide sequence ID" value="NZ_CP042914.1"/>
</dbReference>
<name>A0A5B9QRR8_9BACT</name>